<proteinExistence type="predicted"/>
<sequence length="75" mass="8560">MKRCDFTLFSTDMGVAGSLSPYQGVHELGHGEYEMAMSRCMRWDGSERRTRRQMKRTAQGQGRGMIRSSTDMIGH</sequence>
<evidence type="ECO:0000256" key="1">
    <source>
        <dbReference type="SAM" id="MobiDB-lite"/>
    </source>
</evidence>
<feature type="region of interest" description="Disordered" evidence="1">
    <location>
        <begin position="45"/>
        <end position="75"/>
    </location>
</feature>
<organism evidence="2 3">
    <name type="scientific">Marchantia polymorpha</name>
    <name type="common">Common liverwort</name>
    <name type="synonym">Marchantia aquatica</name>
    <dbReference type="NCBI Taxonomy" id="3197"/>
    <lineage>
        <taxon>Eukaryota</taxon>
        <taxon>Viridiplantae</taxon>
        <taxon>Streptophyta</taxon>
        <taxon>Embryophyta</taxon>
        <taxon>Marchantiophyta</taxon>
        <taxon>Marchantiopsida</taxon>
        <taxon>Marchantiidae</taxon>
        <taxon>Marchantiales</taxon>
        <taxon>Marchantiaceae</taxon>
        <taxon>Marchantia</taxon>
    </lineage>
</organism>
<keyword evidence="3" id="KW-1185">Reference proteome</keyword>
<dbReference type="Gramene" id="Mp1g14380.1">
    <property type="protein sequence ID" value="Mp1g14380.1.cds1"/>
    <property type="gene ID" value="Mp1g14380"/>
</dbReference>
<reference evidence="3" key="1">
    <citation type="journal article" date="2017" name="Cell">
        <title>Insights into land plant evolution garnered from the Marchantia polymorpha genome.</title>
        <authorList>
            <person name="Bowman J.L."/>
            <person name="Kohchi T."/>
            <person name="Yamato K.T."/>
            <person name="Jenkins J."/>
            <person name="Shu S."/>
            <person name="Ishizaki K."/>
            <person name="Yamaoka S."/>
            <person name="Nishihama R."/>
            <person name="Nakamura Y."/>
            <person name="Berger F."/>
            <person name="Adam C."/>
            <person name="Aki S.S."/>
            <person name="Althoff F."/>
            <person name="Araki T."/>
            <person name="Arteaga-Vazquez M.A."/>
            <person name="Balasubrmanian S."/>
            <person name="Barry K."/>
            <person name="Bauer D."/>
            <person name="Boehm C.R."/>
            <person name="Briginshaw L."/>
            <person name="Caballero-Perez J."/>
            <person name="Catarino B."/>
            <person name="Chen F."/>
            <person name="Chiyoda S."/>
            <person name="Chovatia M."/>
            <person name="Davies K.M."/>
            <person name="Delmans M."/>
            <person name="Demura T."/>
            <person name="Dierschke T."/>
            <person name="Dolan L."/>
            <person name="Dorantes-Acosta A.E."/>
            <person name="Eklund D.M."/>
            <person name="Florent S.N."/>
            <person name="Flores-Sandoval E."/>
            <person name="Fujiyama A."/>
            <person name="Fukuzawa H."/>
            <person name="Galik B."/>
            <person name="Grimanelli D."/>
            <person name="Grimwood J."/>
            <person name="Grossniklaus U."/>
            <person name="Hamada T."/>
            <person name="Haseloff J."/>
            <person name="Hetherington A.J."/>
            <person name="Higo A."/>
            <person name="Hirakawa Y."/>
            <person name="Hundley H.N."/>
            <person name="Ikeda Y."/>
            <person name="Inoue K."/>
            <person name="Inoue S.I."/>
            <person name="Ishida S."/>
            <person name="Jia Q."/>
            <person name="Kakita M."/>
            <person name="Kanazawa T."/>
            <person name="Kawai Y."/>
            <person name="Kawashima T."/>
            <person name="Kennedy M."/>
            <person name="Kinose K."/>
            <person name="Kinoshita T."/>
            <person name="Kohara Y."/>
            <person name="Koide E."/>
            <person name="Komatsu K."/>
            <person name="Kopischke S."/>
            <person name="Kubo M."/>
            <person name="Kyozuka J."/>
            <person name="Lagercrantz U."/>
            <person name="Lin S.S."/>
            <person name="Lindquist E."/>
            <person name="Lipzen A.M."/>
            <person name="Lu C.W."/>
            <person name="De Luna E."/>
            <person name="Martienssen R.A."/>
            <person name="Minamino N."/>
            <person name="Mizutani M."/>
            <person name="Mizutani M."/>
            <person name="Mochizuki N."/>
            <person name="Monte I."/>
            <person name="Mosher R."/>
            <person name="Nagasaki H."/>
            <person name="Nakagami H."/>
            <person name="Naramoto S."/>
            <person name="Nishitani K."/>
            <person name="Ohtani M."/>
            <person name="Okamoto T."/>
            <person name="Okumura M."/>
            <person name="Phillips J."/>
            <person name="Pollak B."/>
            <person name="Reinders A."/>
            <person name="Rovekamp M."/>
            <person name="Sano R."/>
            <person name="Sawa S."/>
            <person name="Schmid M.W."/>
            <person name="Shirakawa M."/>
            <person name="Solano R."/>
            <person name="Spunde A."/>
            <person name="Suetsugu N."/>
            <person name="Sugano S."/>
            <person name="Sugiyama A."/>
            <person name="Sun R."/>
            <person name="Suzuki Y."/>
            <person name="Takenaka M."/>
            <person name="Takezawa D."/>
            <person name="Tomogane H."/>
            <person name="Tsuzuki M."/>
            <person name="Ueda T."/>
            <person name="Umeda M."/>
            <person name="Ward J.M."/>
            <person name="Watanabe Y."/>
            <person name="Yazaki K."/>
            <person name="Yokoyama R."/>
            <person name="Yoshitake Y."/>
            <person name="Yotsui I."/>
            <person name="Zachgo S."/>
            <person name="Schmutz J."/>
        </authorList>
    </citation>
    <scope>NUCLEOTIDE SEQUENCE [LARGE SCALE GENOMIC DNA]</scope>
    <source>
        <strain evidence="3">Tak-1</strain>
    </source>
</reference>
<evidence type="ECO:0000313" key="3">
    <source>
        <dbReference type="Proteomes" id="UP000244005"/>
    </source>
</evidence>
<evidence type="ECO:0000313" key="2">
    <source>
        <dbReference type="EMBL" id="PTQ27934.1"/>
    </source>
</evidence>
<dbReference type="AlphaFoldDB" id="A0A2R6W271"/>
<protein>
    <submittedName>
        <fullName evidence="2">Uncharacterized protein</fullName>
    </submittedName>
</protein>
<gene>
    <name evidence="2" type="ORF">MARPO_0179s0019</name>
</gene>
<name>A0A2R6W271_MARPO</name>
<accession>A0A2R6W271</accession>
<dbReference type="EMBL" id="KZ772848">
    <property type="protein sequence ID" value="PTQ27934.1"/>
    <property type="molecule type" value="Genomic_DNA"/>
</dbReference>
<dbReference type="Proteomes" id="UP000244005">
    <property type="component" value="Unassembled WGS sequence"/>
</dbReference>